<reference evidence="15 16" key="1">
    <citation type="submission" date="2016-11" db="EMBL/GenBank/DDBJ databases">
        <authorList>
            <person name="Jaros S."/>
            <person name="Januszkiewicz K."/>
            <person name="Wedrychowicz H."/>
        </authorList>
    </citation>
    <scope>NUCLEOTIDE SEQUENCE [LARGE SCALE GENOMIC DNA]</scope>
    <source>
        <strain evidence="15 16">DSM 24574</strain>
    </source>
</reference>
<evidence type="ECO:0000313" key="16">
    <source>
        <dbReference type="Proteomes" id="UP000184212"/>
    </source>
</evidence>
<sequence>MGSLTEENYIKSIYSLSGETGEVSFTDLARKLEVKLPTVNSMVKKLAVKKMIVYAPYKGVKLTEKGKKEALSIIRKHRLAELFLVKVMGLGWEEVHDIAEQLEHVNSARFYDRMDELLNFPKADPHGEPIPDTDGKLPAKKRIALSEVAEGKTVKIIAVSVDEKPFLDLLNIKRIHIGDTITIQKREPFDGSLAILKSGHEIILSQQVTERLFVE</sequence>
<dbReference type="STRING" id="947013.SAMN04488109_5022"/>
<dbReference type="InterPro" id="IPR001367">
    <property type="entry name" value="Fe_dep_repressor"/>
</dbReference>
<comment type="subcellular location">
    <subcellularLocation>
        <location evidence="1">Cytoplasm</location>
    </subcellularLocation>
</comment>
<keyword evidence="6" id="KW-0678">Repressor</keyword>
<proteinExistence type="inferred from homology"/>
<evidence type="ECO:0000256" key="2">
    <source>
        <dbReference type="ARBA" id="ARBA00007871"/>
    </source>
</evidence>
<gene>
    <name evidence="15" type="ORF">SAMN04488109_5022</name>
</gene>
<evidence type="ECO:0000259" key="14">
    <source>
        <dbReference type="PROSITE" id="PS50944"/>
    </source>
</evidence>
<dbReference type="InterPro" id="IPR007167">
    <property type="entry name" value="Fe-transptr_FeoA-like"/>
</dbReference>
<evidence type="ECO:0000256" key="7">
    <source>
        <dbReference type="ARBA" id="ARBA00023015"/>
    </source>
</evidence>
<dbReference type="InterPro" id="IPR050536">
    <property type="entry name" value="DtxR_MntR_Metal-Reg"/>
</dbReference>
<evidence type="ECO:0000256" key="6">
    <source>
        <dbReference type="ARBA" id="ARBA00022491"/>
    </source>
</evidence>
<evidence type="ECO:0000256" key="8">
    <source>
        <dbReference type="ARBA" id="ARBA00023125"/>
    </source>
</evidence>
<dbReference type="Proteomes" id="UP000184212">
    <property type="component" value="Unassembled WGS sequence"/>
</dbReference>
<dbReference type="PROSITE" id="PS50944">
    <property type="entry name" value="HTH_DTXR"/>
    <property type="match status" value="1"/>
</dbReference>
<dbReference type="GO" id="GO:0003700">
    <property type="term" value="F:DNA-binding transcription factor activity"/>
    <property type="evidence" value="ECO:0007669"/>
    <property type="project" value="InterPro"/>
</dbReference>
<dbReference type="Pfam" id="PF01325">
    <property type="entry name" value="Fe_dep_repress"/>
    <property type="match status" value="1"/>
</dbReference>
<keyword evidence="8" id="KW-0238">DNA-binding</keyword>
<comment type="similarity">
    <text evidence="2">Belongs to the DtxR/MntR family.</text>
</comment>
<dbReference type="SUPFAM" id="SSF47979">
    <property type="entry name" value="Iron-dependent repressor protein, dimerization domain"/>
    <property type="match status" value="1"/>
</dbReference>
<evidence type="ECO:0000256" key="4">
    <source>
        <dbReference type="ARBA" id="ARBA00022386"/>
    </source>
</evidence>
<evidence type="ECO:0000256" key="9">
    <source>
        <dbReference type="ARBA" id="ARBA00023159"/>
    </source>
</evidence>
<dbReference type="Pfam" id="PF04023">
    <property type="entry name" value="FeoA"/>
    <property type="match status" value="1"/>
</dbReference>
<comment type="function">
    <text evidence="12">In the presence of manganese, represses expression of mntH and mntS. Up-regulates expression of mntP.</text>
</comment>
<evidence type="ECO:0000256" key="11">
    <source>
        <dbReference type="ARBA" id="ARBA00023211"/>
    </source>
</evidence>
<evidence type="ECO:0000256" key="13">
    <source>
        <dbReference type="ARBA" id="ARBA00032593"/>
    </source>
</evidence>
<dbReference type="InterPro" id="IPR036388">
    <property type="entry name" value="WH-like_DNA-bd_sf"/>
</dbReference>
<feature type="domain" description="HTH dtxR-type" evidence="14">
    <location>
        <begin position="1"/>
        <end position="63"/>
    </location>
</feature>
<keyword evidence="5" id="KW-0963">Cytoplasm</keyword>
<keyword evidence="9" id="KW-0010">Activator</keyword>
<keyword evidence="7" id="KW-0805">Transcription regulation</keyword>
<dbReference type="InterPro" id="IPR038157">
    <property type="entry name" value="FeoA_core_dom"/>
</dbReference>
<dbReference type="GO" id="GO:0046983">
    <property type="term" value="F:protein dimerization activity"/>
    <property type="evidence" value="ECO:0007669"/>
    <property type="project" value="InterPro"/>
</dbReference>
<keyword evidence="16" id="KW-1185">Reference proteome</keyword>
<dbReference type="EMBL" id="FQWQ01000004">
    <property type="protein sequence ID" value="SHH73215.1"/>
    <property type="molecule type" value="Genomic_DNA"/>
</dbReference>
<name>A0A1M5VDD6_9BACT</name>
<dbReference type="SUPFAM" id="SSF46785">
    <property type="entry name" value="Winged helix' DNA-binding domain"/>
    <property type="match status" value="1"/>
</dbReference>
<evidence type="ECO:0000256" key="3">
    <source>
        <dbReference type="ARBA" id="ARBA00011738"/>
    </source>
</evidence>
<dbReference type="InterPro" id="IPR036421">
    <property type="entry name" value="Fe_dep_repressor_sf"/>
</dbReference>
<protein>
    <recommendedName>
        <fullName evidence="4">Transcriptional regulator MntR</fullName>
    </recommendedName>
    <alternativeName>
        <fullName evidence="13">Manganese transport regulator</fullName>
    </alternativeName>
</protein>
<accession>A0A1M5VDD6</accession>
<keyword evidence="10" id="KW-0804">Transcription</keyword>
<dbReference type="InterPro" id="IPR022689">
    <property type="entry name" value="Iron_dep_repressor"/>
</dbReference>
<dbReference type="GO" id="GO:0046914">
    <property type="term" value="F:transition metal ion binding"/>
    <property type="evidence" value="ECO:0007669"/>
    <property type="project" value="InterPro"/>
</dbReference>
<dbReference type="RefSeq" id="WP_073139930.1">
    <property type="nucleotide sequence ID" value="NZ_FQWQ01000004.1"/>
</dbReference>
<dbReference type="PANTHER" id="PTHR33238">
    <property type="entry name" value="IRON (METAL) DEPENDENT REPRESSOR, DTXR FAMILY"/>
    <property type="match status" value="1"/>
</dbReference>
<dbReference type="Pfam" id="PF02742">
    <property type="entry name" value="Fe_dep_repr_C"/>
    <property type="match status" value="1"/>
</dbReference>
<dbReference type="OrthoDB" id="9791355at2"/>
<evidence type="ECO:0000313" key="15">
    <source>
        <dbReference type="EMBL" id="SHH73215.1"/>
    </source>
</evidence>
<dbReference type="InterPro" id="IPR022687">
    <property type="entry name" value="HTH_DTXR"/>
</dbReference>
<dbReference type="AlphaFoldDB" id="A0A1M5VDD6"/>
<evidence type="ECO:0000256" key="12">
    <source>
        <dbReference type="ARBA" id="ARBA00025185"/>
    </source>
</evidence>
<evidence type="ECO:0000256" key="10">
    <source>
        <dbReference type="ARBA" id="ARBA00023163"/>
    </source>
</evidence>
<dbReference type="GO" id="GO:0005737">
    <property type="term" value="C:cytoplasm"/>
    <property type="evidence" value="ECO:0007669"/>
    <property type="project" value="UniProtKB-SubCell"/>
</dbReference>
<dbReference type="InterPro" id="IPR036390">
    <property type="entry name" value="WH_DNA-bd_sf"/>
</dbReference>
<dbReference type="Gene3D" id="2.30.30.90">
    <property type="match status" value="1"/>
</dbReference>
<evidence type="ECO:0000256" key="1">
    <source>
        <dbReference type="ARBA" id="ARBA00004496"/>
    </source>
</evidence>
<organism evidence="15 16">
    <name type="scientific">Chryseolinea serpens</name>
    <dbReference type="NCBI Taxonomy" id="947013"/>
    <lineage>
        <taxon>Bacteria</taxon>
        <taxon>Pseudomonadati</taxon>
        <taxon>Bacteroidota</taxon>
        <taxon>Cytophagia</taxon>
        <taxon>Cytophagales</taxon>
        <taxon>Fulvivirgaceae</taxon>
        <taxon>Chryseolinea</taxon>
    </lineage>
</organism>
<dbReference type="Gene3D" id="1.10.10.10">
    <property type="entry name" value="Winged helix-like DNA-binding domain superfamily/Winged helix DNA-binding domain"/>
    <property type="match status" value="1"/>
</dbReference>
<dbReference type="PANTHER" id="PTHR33238:SF11">
    <property type="entry name" value="TRANSCRIPTIONAL REGULATOR MNTR"/>
    <property type="match status" value="1"/>
</dbReference>
<dbReference type="GO" id="GO:0003677">
    <property type="term" value="F:DNA binding"/>
    <property type="evidence" value="ECO:0007669"/>
    <property type="project" value="UniProtKB-KW"/>
</dbReference>
<comment type="subunit">
    <text evidence="3">Homodimer.</text>
</comment>
<keyword evidence="11" id="KW-0464">Manganese</keyword>
<evidence type="ECO:0000256" key="5">
    <source>
        <dbReference type="ARBA" id="ARBA00022490"/>
    </source>
</evidence>
<dbReference type="Gene3D" id="1.10.60.10">
    <property type="entry name" value="Iron dependent repressor, metal binding and dimerisation domain"/>
    <property type="match status" value="1"/>
</dbReference>
<dbReference type="SMART" id="SM00529">
    <property type="entry name" value="HTH_DTXR"/>
    <property type="match status" value="1"/>
</dbReference>